<dbReference type="InterPro" id="IPR000644">
    <property type="entry name" value="CBS_dom"/>
</dbReference>
<dbReference type="PANTHER" id="PTHR43773:SF1">
    <property type="entry name" value="MAGNESIUM TRANSPORTER MGTE"/>
    <property type="match status" value="1"/>
</dbReference>
<dbReference type="SMART" id="SM00924">
    <property type="entry name" value="MgtE_N"/>
    <property type="match status" value="1"/>
</dbReference>
<evidence type="ECO:0000259" key="1">
    <source>
        <dbReference type="SMART" id="SM00924"/>
    </source>
</evidence>
<reference evidence="2 3" key="1">
    <citation type="submission" date="2018-11" db="EMBL/GenBank/DDBJ databases">
        <title>Trebonia kvetii gen.nov., sp.nov., a novel acidophilic actinobacterium, and proposal of the new actinobacterial family Treboniaceae fam. nov.</title>
        <authorList>
            <person name="Rapoport D."/>
            <person name="Sagova-Mareckova M."/>
            <person name="Sedlacek I."/>
            <person name="Provaznik J."/>
            <person name="Kralova S."/>
            <person name="Pavlinic D."/>
            <person name="Benes V."/>
            <person name="Kopecky J."/>
        </authorList>
    </citation>
    <scope>NUCLEOTIDE SEQUENCE [LARGE SCALE GENOMIC DNA]</scope>
    <source>
        <strain evidence="2 3">15Tr583</strain>
    </source>
</reference>
<dbReference type="AlphaFoldDB" id="A0A6P2C4U2"/>
<dbReference type="Gene3D" id="1.25.60.10">
    <property type="entry name" value="MgtE N-terminal domain-like"/>
    <property type="match status" value="1"/>
</dbReference>
<dbReference type="OrthoDB" id="9764830at2"/>
<dbReference type="InterPro" id="IPR011033">
    <property type="entry name" value="PRC_barrel-like_sf"/>
</dbReference>
<dbReference type="Gene3D" id="3.10.580.10">
    <property type="entry name" value="CBS-domain"/>
    <property type="match status" value="1"/>
</dbReference>
<comment type="caution">
    <text evidence="2">The sequence shown here is derived from an EMBL/GenBank/DDBJ whole genome shotgun (WGS) entry which is preliminary data.</text>
</comment>
<accession>A0A6P2C4U2</accession>
<name>A0A6P2C4U2_9ACTN</name>
<keyword evidence="3" id="KW-1185">Reference proteome</keyword>
<dbReference type="Proteomes" id="UP000460272">
    <property type="component" value="Unassembled WGS sequence"/>
</dbReference>
<feature type="domain" description="Magnesium transporter MgtE intracellular" evidence="1">
    <location>
        <begin position="175"/>
        <end position="279"/>
    </location>
</feature>
<dbReference type="InterPro" id="IPR046342">
    <property type="entry name" value="CBS_dom_sf"/>
</dbReference>
<evidence type="ECO:0000313" key="2">
    <source>
        <dbReference type="EMBL" id="TVZ05515.1"/>
    </source>
</evidence>
<sequence>MTTTTGPHGFAGLESTVFTARLTGRPLLDTDGTSLGRVRDVVIWPVAGSEPPRALGLVVALRRRTIFVPFGRIREVSAEGAQLLGGTVDLDPFTKRTGEILASSLYGRRTPVGTIADVAIAQRELAHGRWQVTSLAVTKGRGLRSHGPEIIPWQECRELFEPGPLAEQLTSLREMAPADLASAFESLPAARRSQLAAVLDDEELADLLEEMPEQDQIRLLNSLGSIERSADVVEEMQPDDAADLLGEMPPEQRERLLTAMQSVQAEELRRLLRYDKATAGGMMTSQPLVFPPNAPVAEVLARVRDRDLPATTAAQVYVCEPPMLTPTGRYLGSVGFQRLLRRAPSIPVGECIEARVYVQPDLPERELAARLAAYNFIGVAVCDSLGRLLGAVTVDDVLDRLLPVGWRRIGGNA</sequence>
<dbReference type="GO" id="GO:0015095">
    <property type="term" value="F:magnesium ion transmembrane transporter activity"/>
    <property type="evidence" value="ECO:0007669"/>
    <property type="project" value="InterPro"/>
</dbReference>
<protein>
    <submittedName>
        <fullName evidence="2">CBS domain-containing protein</fullName>
    </submittedName>
</protein>
<dbReference type="InterPro" id="IPR038076">
    <property type="entry name" value="MgtE_N_sf"/>
</dbReference>
<organism evidence="2 3">
    <name type="scientific">Trebonia kvetii</name>
    <dbReference type="NCBI Taxonomy" id="2480626"/>
    <lineage>
        <taxon>Bacteria</taxon>
        <taxon>Bacillati</taxon>
        <taxon>Actinomycetota</taxon>
        <taxon>Actinomycetes</taxon>
        <taxon>Streptosporangiales</taxon>
        <taxon>Treboniaceae</taxon>
        <taxon>Trebonia</taxon>
    </lineage>
</organism>
<dbReference type="InterPro" id="IPR006668">
    <property type="entry name" value="Mg_transptr_MgtE_intracell_dom"/>
</dbReference>
<dbReference type="SUPFAM" id="SSF54631">
    <property type="entry name" value="CBS-domain pair"/>
    <property type="match status" value="1"/>
</dbReference>
<dbReference type="PANTHER" id="PTHR43773">
    <property type="entry name" value="MAGNESIUM TRANSPORTER MGTE"/>
    <property type="match status" value="1"/>
</dbReference>
<dbReference type="Pfam" id="PF00571">
    <property type="entry name" value="CBS"/>
    <property type="match status" value="1"/>
</dbReference>
<dbReference type="InterPro" id="IPR006669">
    <property type="entry name" value="MgtE_transporter"/>
</dbReference>
<dbReference type="SUPFAM" id="SSF50346">
    <property type="entry name" value="PRC-barrel domain"/>
    <property type="match status" value="1"/>
</dbReference>
<dbReference type="SUPFAM" id="SSF158791">
    <property type="entry name" value="MgtE N-terminal domain-like"/>
    <property type="match status" value="1"/>
</dbReference>
<dbReference type="GO" id="GO:0016020">
    <property type="term" value="C:membrane"/>
    <property type="evidence" value="ECO:0007669"/>
    <property type="project" value="InterPro"/>
</dbReference>
<proteinExistence type="predicted"/>
<gene>
    <name evidence="2" type="ORF">EAS64_13360</name>
</gene>
<dbReference type="Pfam" id="PF03448">
    <property type="entry name" value="MgtE_N"/>
    <property type="match status" value="1"/>
</dbReference>
<evidence type="ECO:0000313" key="3">
    <source>
        <dbReference type="Proteomes" id="UP000460272"/>
    </source>
</evidence>
<dbReference type="RefSeq" id="WP_145853216.1">
    <property type="nucleotide sequence ID" value="NZ_RPFW01000002.1"/>
</dbReference>
<dbReference type="EMBL" id="RPFW01000002">
    <property type="protein sequence ID" value="TVZ05515.1"/>
    <property type="molecule type" value="Genomic_DNA"/>
</dbReference>